<dbReference type="EMBL" id="QJKJ01004732">
    <property type="protein sequence ID" value="RDX92957.1"/>
    <property type="molecule type" value="Genomic_DNA"/>
</dbReference>
<feature type="non-terminal residue" evidence="2">
    <location>
        <position position="1"/>
    </location>
</feature>
<proteinExistence type="predicted"/>
<accession>A0A371GQX0</accession>
<dbReference type="OrthoDB" id="1934635at2759"/>
<dbReference type="PANTHER" id="PTHR35046:SF9">
    <property type="entry name" value="RNA-DIRECTED DNA POLYMERASE"/>
    <property type="match status" value="1"/>
</dbReference>
<protein>
    <submittedName>
        <fullName evidence="2">Uncharacterized protein</fullName>
    </submittedName>
</protein>
<dbReference type="InterPro" id="IPR043502">
    <property type="entry name" value="DNA/RNA_pol_sf"/>
</dbReference>
<evidence type="ECO:0000313" key="3">
    <source>
        <dbReference type="Proteomes" id="UP000257109"/>
    </source>
</evidence>
<dbReference type="SUPFAM" id="SSF56672">
    <property type="entry name" value="DNA/RNA polymerases"/>
    <property type="match status" value="1"/>
</dbReference>
<dbReference type="PANTHER" id="PTHR35046">
    <property type="entry name" value="ZINC KNUCKLE (CCHC-TYPE) FAMILY PROTEIN"/>
    <property type="match status" value="1"/>
</dbReference>
<name>A0A371GQX0_MUCPR</name>
<gene>
    <name evidence="2" type="ORF">CR513_24854</name>
</gene>
<reference evidence="2" key="1">
    <citation type="submission" date="2018-05" db="EMBL/GenBank/DDBJ databases">
        <title>Draft genome of Mucuna pruriens seed.</title>
        <authorList>
            <person name="Nnadi N.E."/>
            <person name="Vos R."/>
            <person name="Hasami M.H."/>
            <person name="Devisetty U.K."/>
            <person name="Aguiy J.C."/>
        </authorList>
    </citation>
    <scope>NUCLEOTIDE SEQUENCE [LARGE SCALE GENOMIC DNA]</scope>
    <source>
        <strain evidence="2">JCA_2017</strain>
    </source>
</reference>
<evidence type="ECO:0000313" key="2">
    <source>
        <dbReference type="EMBL" id="RDX92957.1"/>
    </source>
</evidence>
<dbReference type="AlphaFoldDB" id="A0A371GQX0"/>
<keyword evidence="3" id="KW-1185">Reference proteome</keyword>
<comment type="caution">
    <text evidence="2">The sequence shown here is derived from an EMBL/GenBank/DDBJ whole genome shotgun (WGS) entry which is preliminary data.</text>
</comment>
<feature type="compositionally biased region" description="Basic and acidic residues" evidence="1">
    <location>
        <begin position="1"/>
        <end position="28"/>
    </location>
</feature>
<feature type="region of interest" description="Disordered" evidence="1">
    <location>
        <begin position="1"/>
        <end position="45"/>
    </location>
</feature>
<dbReference type="Proteomes" id="UP000257109">
    <property type="component" value="Unassembled WGS sequence"/>
</dbReference>
<organism evidence="2 3">
    <name type="scientific">Mucuna pruriens</name>
    <name type="common">Velvet bean</name>
    <name type="synonym">Dolichos pruriens</name>
    <dbReference type="NCBI Taxonomy" id="157652"/>
    <lineage>
        <taxon>Eukaryota</taxon>
        <taxon>Viridiplantae</taxon>
        <taxon>Streptophyta</taxon>
        <taxon>Embryophyta</taxon>
        <taxon>Tracheophyta</taxon>
        <taxon>Spermatophyta</taxon>
        <taxon>Magnoliopsida</taxon>
        <taxon>eudicotyledons</taxon>
        <taxon>Gunneridae</taxon>
        <taxon>Pentapetalae</taxon>
        <taxon>rosids</taxon>
        <taxon>fabids</taxon>
        <taxon>Fabales</taxon>
        <taxon>Fabaceae</taxon>
        <taxon>Papilionoideae</taxon>
        <taxon>50 kb inversion clade</taxon>
        <taxon>NPAAA clade</taxon>
        <taxon>indigoferoid/millettioid clade</taxon>
        <taxon>Phaseoleae</taxon>
        <taxon>Mucuna</taxon>
    </lineage>
</organism>
<evidence type="ECO:0000256" key="1">
    <source>
        <dbReference type="SAM" id="MobiDB-lite"/>
    </source>
</evidence>
<sequence length="147" mass="16867">MREKRKKDREVELRGLEKNTEKSKKIKEPTPSGKSKKEEKSKESLLVGPKVRKVLLVKRKLLYALSTNMLHACSSFVISLPTSMTTLLKEFKDVFPDDISSGLPPLRGIEHHINLSPRASLPNKATYWTNPKEGKEIQKQVRKFLEK</sequence>